<evidence type="ECO:0000256" key="2">
    <source>
        <dbReference type="ARBA" id="ARBA00023125"/>
    </source>
</evidence>
<keyword evidence="1" id="KW-0229">DNA integration</keyword>
<gene>
    <name evidence="7" type="primary">xerC</name>
    <name evidence="7" type="ORF">ACH429_17355</name>
</gene>
<dbReference type="RefSeq" id="WP_055471539.1">
    <property type="nucleotide sequence ID" value="NZ_JBIRWE010000006.1"/>
</dbReference>
<evidence type="ECO:0000256" key="3">
    <source>
        <dbReference type="ARBA" id="ARBA00023172"/>
    </source>
</evidence>
<dbReference type="InterPro" id="IPR002104">
    <property type="entry name" value="Integrase_catalytic"/>
</dbReference>
<evidence type="ECO:0000256" key="4">
    <source>
        <dbReference type="PROSITE-ProRule" id="PRU01248"/>
    </source>
</evidence>
<name>A0ABW7UWY1_9ACTN</name>
<dbReference type="Gene3D" id="1.10.150.130">
    <property type="match status" value="1"/>
</dbReference>
<dbReference type="InterPro" id="IPR044068">
    <property type="entry name" value="CB"/>
</dbReference>
<keyword evidence="2 4" id="KW-0238">DNA-binding</keyword>
<evidence type="ECO:0000313" key="7">
    <source>
        <dbReference type="EMBL" id="MFI1965849.1"/>
    </source>
</evidence>
<dbReference type="PROSITE" id="PS51898">
    <property type="entry name" value="TYR_RECOMBINASE"/>
    <property type="match status" value="1"/>
</dbReference>
<dbReference type="InterPro" id="IPR013762">
    <property type="entry name" value="Integrase-like_cat_sf"/>
</dbReference>
<dbReference type="EMBL" id="JBIRWE010000006">
    <property type="protein sequence ID" value="MFI1965849.1"/>
    <property type="molecule type" value="Genomic_DNA"/>
</dbReference>
<dbReference type="PANTHER" id="PTHR30349:SF91">
    <property type="entry name" value="INTA PROTEIN"/>
    <property type="match status" value="1"/>
</dbReference>
<evidence type="ECO:0000256" key="1">
    <source>
        <dbReference type="ARBA" id="ARBA00022908"/>
    </source>
</evidence>
<evidence type="ECO:0000259" key="6">
    <source>
        <dbReference type="PROSITE" id="PS51900"/>
    </source>
</evidence>
<evidence type="ECO:0000313" key="8">
    <source>
        <dbReference type="Proteomes" id="UP001611548"/>
    </source>
</evidence>
<dbReference type="SUPFAM" id="SSF56349">
    <property type="entry name" value="DNA breaking-rejoining enzymes"/>
    <property type="match status" value="1"/>
</dbReference>
<comment type="caution">
    <text evidence="7">The sequence shown here is derived from an EMBL/GenBank/DDBJ whole genome shotgun (WGS) entry which is preliminary data.</text>
</comment>
<dbReference type="PROSITE" id="PS51900">
    <property type="entry name" value="CB"/>
    <property type="match status" value="1"/>
</dbReference>
<keyword evidence="3" id="KW-0233">DNA recombination</keyword>
<dbReference type="Proteomes" id="UP001611548">
    <property type="component" value="Unassembled WGS sequence"/>
</dbReference>
<dbReference type="InterPro" id="IPR010998">
    <property type="entry name" value="Integrase_recombinase_N"/>
</dbReference>
<organism evidence="7 8">
    <name type="scientific">Streptomyces pathocidini</name>
    <dbReference type="NCBI Taxonomy" id="1650571"/>
    <lineage>
        <taxon>Bacteria</taxon>
        <taxon>Bacillati</taxon>
        <taxon>Actinomycetota</taxon>
        <taxon>Actinomycetes</taxon>
        <taxon>Kitasatosporales</taxon>
        <taxon>Streptomycetaceae</taxon>
        <taxon>Streptomyces</taxon>
    </lineage>
</organism>
<dbReference type="Gene3D" id="1.10.443.10">
    <property type="entry name" value="Intergrase catalytic core"/>
    <property type="match status" value="1"/>
</dbReference>
<dbReference type="Pfam" id="PF00589">
    <property type="entry name" value="Phage_integrase"/>
    <property type="match status" value="1"/>
</dbReference>
<dbReference type="CDD" id="cd01189">
    <property type="entry name" value="INT_ICEBs1_C_like"/>
    <property type="match status" value="1"/>
</dbReference>
<feature type="domain" description="Tyr recombinase" evidence="5">
    <location>
        <begin position="174"/>
        <end position="370"/>
    </location>
</feature>
<dbReference type="Pfam" id="PF14659">
    <property type="entry name" value="Phage_int_SAM_3"/>
    <property type="match status" value="1"/>
</dbReference>
<keyword evidence="8" id="KW-1185">Reference proteome</keyword>
<evidence type="ECO:0000259" key="5">
    <source>
        <dbReference type="PROSITE" id="PS51898"/>
    </source>
</evidence>
<reference evidence="7 8" key="1">
    <citation type="submission" date="2024-10" db="EMBL/GenBank/DDBJ databases">
        <title>The Natural Products Discovery Center: Release of the First 8490 Sequenced Strains for Exploring Actinobacteria Biosynthetic Diversity.</title>
        <authorList>
            <person name="Kalkreuter E."/>
            <person name="Kautsar S.A."/>
            <person name="Yang D."/>
            <person name="Bader C.D."/>
            <person name="Teijaro C.N."/>
            <person name="Fluegel L."/>
            <person name="Davis C.M."/>
            <person name="Simpson J.R."/>
            <person name="Lauterbach L."/>
            <person name="Steele A.D."/>
            <person name="Gui C."/>
            <person name="Meng S."/>
            <person name="Li G."/>
            <person name="Viehrig K."/>
            <person name="Ye F."/>
            <person name="Su P."/>
            <person name="Kiefer A.F."/>
            <person name="Nichols A."/>
            <person name="Cepeda A.J."/>
            <person name="Yan W."/>
            <person name="Fan B."/>
            <person name="Jiang Y."/>
            <person name="Adhikari A."/>
            <person name="Zheng C.-J."/>
            <person name="Schuster L."/>
            <person name="Cowan T.M."/>
            <person name="Smanski M.J."/>
            <person name="Chevrette M.G."/>
            <person name="De Carvalho L.P.S."/>
            <person name="Shen B."/>
        </authorList>
    </citation>
    <scope>NUCLEOTIDE SEQUENCE [LARGE SCALE GENOMIC DNA]</scope>
    <source>
        <strain evidence="7 8">NPDC020327</strain>
    </source>
</reference>
<sequence length="383" mass="43181">MAQQRKRNPNGAGTITKRKDGRYQCAVYVLQPDGTRARKFAYGKTWAECDAKRRDLLAKVDSGVPVPTRSAKLAEWLPYWLENVIKPNRKPTTYSKYAMHVRLYLVPMIGSKRLEALGPRDVRAFLAALSRKTTPATAKEAHRVLRTALTAACREDLITRNVASLVEAPKVKSRETSPWTLDETLTFLEEARRDPLYAAFVLAIAMGLRRGEVLGLRWTDVDLDDRVIRISNQVQRIDGKLYQSTTKTGKARPVPLPLICVAALRWHRFREAAAASKRKTELERTGLVFTTRTGRPIEPRNLNRSFARLTTSAGLRAIRLHDARHGCATLLTAAGVPPRVLMEILGHSQISMTMDVYTHVAQDSQREAISHMDRLLKRRADRG</sequence>
<feature type="domain" description="Core-binding (CB)" evidence="6">
    <location>
        <begin position="67"/>
        <end position="153"/>
    </location>
</feature>
<dbReference type="PANTHER" id="PTHR30349">
    <property type="entry name" value="PHAGE INTEGRASE-RELATED"/>
    <property type="match status" value="1"/>
</dbReference>
<protein>
    <submittedName>
        <fullName evidence="7">Tyrosine recombinase XerC</fullName>
    </submittedName>
</protein>
<dbReference type="InterPro" id="IPR004107">
    <property type="entry name" value="Integrase_SAM-like_N"/>
</dbReference>
<dbReference type="InterPro" id="IPR050090">
    <property type="entry name" value="Tyrosine_recombinase_XerCD"/>
</dbReference>
<accession>A0ABW7UWY1</accession>
<dbReference type="InterPro" id="IPR011010">
    <property type="entry name" value="DNA_brk_join_enz"/>
</dbReference>
<proteinExistence type="predicted"/>